<gene>
    <name evidence="2" type="ORF">AMPC_16640</name>
</gene>
<dbReference type="EMBL" id="AP025592">
    <property type="protein sequence ID" value="BDG08551.1"/>
    <property type="molecule type" value="Genomic_DNA"/>
</dbReference>
<dbReference type="PANTHER" id="PTHR33993">
    <property type="entry name" value="GLYOXALASE-RELATED"/>
    <property type="match status" value="1"/>
</dbReference>
<name>A0ABM7X9M1_9BACT</name>
<dbReference type="RefSeq" id="WP_248345725.1">
    <property type="nucleotide sequence ID" value="NZ_AP025592.1"/>
</dbReference>
<dbReference type="InterPro" id="IPR004360">
    <property type="entry name" value="Glyas_Fos-R_dOase_dom"/>
</dbReference>
<feature type="domain" description="VOC" evidence="1">
    <location>
        <begin position="8"/>
        <end position="122"/>
    </location>
</feature>
<sequence>MASANVGSFVWYEHLTRDVPAAVAFYSEVVGWKTQPFNADYVMWVGSQGPLGGVMALTDELAQRGVPPHWMAHVQVADVDATARLAAELGGKVHKPPTDIPTVGRFAVLGDPQGAVLSTFAPNQGDMAPHDPARPGEFCWSELMTTDHVAGFDFYAKLFGWKLLDEMDMGPMGTYRIFGLGERRLGGMMRIPQGAPRTPGWLYYTSTDDLAGAVARATGKGGKLLNGPMDVPGGRIAQLLDPQGAAFALHEARKQAP</sequence>
<dbReference type="CDD" id="cd07247">
    <property type="entry name" value="SgaA_N_like"/>
    <property type="match status" value="2"/>
</dbReference>
<dbReference type="Pfam" id="PF00903">
    <property type="entry name" value="Glyoxalase"/>
    <property type="match status" value="2"/>
</dbReference>
<dbReference type="InterPro" id="IPR029068">
    <property type="entry name" value="Glyas_Bleomycin-R_OHBP_Dase"/>
</dbReference>
<reference evidence="3" key="1">
    <citation type="journal article" date="2022" name="Int. J. Syst. Evol. Microbiol.">
        <title>Anaeromyxobacter oryzae sp. nov., Anaeromyxobacter diazotrophicus sp. nov. and Anaeromyxobacter paludicola sp. nov., isolated from paddy soils.</title>
        <authorList>
            <person name="Itoh H."/>
            <person name="Xu Z."/>
            <person name="Mise K."/>
            <person name="Masuda Y."/>
            <person name="Ushijima N."/>
            <person name="Hayakawa C."/>
            <person name="Shiratori Y."/>
            <person name="Senoo K."/>
        </authorList>
    </citation>
    <scope>NUCLEOTIDE SEQUENCE [LARGE SCALE GENOMIC DNA]</scope>
    <source>
        <strain evidence="3">Red630</strain>
    </source>
</reference>
<dbReference type="Proteomes" id="UP001162734">
    <property type="component" value="Chromosome"/>
</dbReference>
<dbReference type="SUPFAM" id="SSF54593">
    <property type="entry name" value="Glyoxalase/Bleomycin resistance protein/Dihydroxybiphenyl dioxygenase"/>
    <property type="match status" value="2"/>
</dbReference>
<dbReference type="PANTHER" id="PTHR33993:SF14">
    <property type="entry name" value="GB|AAF24581.1"/>
    <property type="match status" value="1"/>
</dbReference>
<evidence type="ECO:0000259" key="1">
    <source>
        <dbReference type="PROSITE" id="PS51819"/>
    </source>
</evidence>
<accession>A0ABM7X9M1</accession>
<organism evidence="2 3">
    <name type="scientific">Anaeromyxobacter paludicola</name>
    <dbReference type="NCBI Taxonomy" id="2918171"/>
    <lineage>
        <taxon>Bacteria</taxon>
        <taxon>Pseudomonadati</taxon>
        <taxon>Myxococcota</taxon>
        <taxon>Myxococcia</taxon>
        <taxon>Myxococcales</taxon>
        <taxon>Cystobacterineae</taxon>
        <taxon>Anaeromyxobacteraceae</taxon>
        <taxon>Anaeromyxobacter</taxon>
    </lineage>
</organism>
<dbReference type="Gene3D" id="3.10.180.10">
    <property type="entry name" value="2,3-Dihydroxybiphenyl 1,2-Dioxygenase, domain 1"/>
    <property type="match status" value="2"/>
</dbReference>
<protein>
    <submittedName>
        <fullName evidence="2">Glyoxalase</fullName>
    </submittedName>
</protein>
<evidence type="ECO:0000313" key="2">
    <source>
        <dbReference type="EMBL" id="BDG08551.1"/>
    </source>
</evidence>
<dbReference type="InterPro" id="IPR037523">
    <property type="entry name" value="VOC_core"/>
</dbReference>
<keyword evidence="3" id="KW-1185">Reference proteome</keyword>
<feature type="domain" description="VOC" evidence="1">
    <location>
        <begin position="137"/>
        <end position="252"/>
    </location>
</feature>
<proteinExistence type="predicted"/>
<evidence type="ECO:0000313" key="3">
    <source>
        <dbReference type="Proteomes" id="UP001162734"/>
    </source>
</evidence>
<dbReference type="InterPro" id="IPR052164">
    <property type="entry name" value="Anthracycline_SecMetBiosynth"/>
</dbReference>
<dbReference type="PROSITE" id="PS51819">
    <property type="entry name" value="VOC"/>
    <property type="match status" value="2"/>
</dbReference>